<sequence>MTGAAILTVVFLILLFSSGFLDLFFLGLGAWMGLVEPTKSPGLRNAGLVIAIGGPLLICLSLVLFGVAVFTNVHAFYEVAALLFAFATIAMFGGGLVLTVWKACGPL</sequence>
<gene>
    <name evidence="2" type="ORF">ETAA8_28740</name>
</gene>
<dbReference type="AlphaFoldDB" id="A0A517YC08"/>
<dbReference type="Proteomes" id="UP000315017">
    <property type="component" value="Chromosome"/>
</dbReference>
<proteinExistence type="predicted"/>
<keyword evidence="1" id="KW-1133">Transmembrane helix</keyword>
<feature type="transmembrane region" description="Helical" evidence="1">
    <location>
        <begin position="76"/>
        <end position="101"/>
    </location>
</feature>
<keyword evidence="3" id="KW-1185">Reference proteome</keyword>
<dbReference type="RefSeq" id="WP_145088966.1">
    <property type="nucleotide sequence ID" value="NZ_CP036274.1"/>
</dbReference>
<feature type="transmembrane region" description="Helical" evidence="1">
    <location>
        <begin position="6"/>
        <end position="34"/>
    </location>
</feature>
<keyword evidence="1" id="KW-0812">Transmembrane</keyword>
<accession>A0A517YC08</accession>
<keyword evidence="1" id="KW-0472">Membrane</keyword>
<evidence type="ECO:0000256" key="1">
    <source>
        <dbReference type="SAM" id="Phobius"/>
    </source>
</evidence>
<dbReference type="KEGG" id="aagg:ETAA8_28740"/>
<dbReference type="EMBL" id="CP036274">
    <property type="protein sequence ID" value="QDU27783.1"/>
    <property type="molecule type" value="Genomic_DNA"/>
</dbReference>
<name>A0A517YC08_9BACT</name>
<evidence type="ECO:0000313" key="3">
    <source>
        <dbReference type="Proteomes" id="UP000315017"/>
    </source>
</evidence>
<feature type="transmembrane region" description="Helical" evidence="1">
    <location>
        <begin position="46"/>
        <end position="70"/>
    </location>
</feature>
<evidence type="ECO:0000313" key="2">
    <source>
        <dbReference type="EMBL" id="QDU27783.1"/>
    </source>
</evidence>
<reference evidence="2 3" key="1">
    <citation type="submission" date="2019-02" db="EMBL/GenBank/DDBJ databases">
        <title>Deep-cultivation of Planctomycetes and their phenomic and genomic characterization uncovers novel biology.</title>
        <authorList>
            <person name="Wiegand S."/>
            <person name="Jogler M."/>
            <person name="Boedeker C."/>
            <person name="Pinto D."/>
            <person name="Vollmers J."/>
            <person name="Rivas-Marin E."/>
            <person name="Kohn T."/>
            <person name="Peeters S.H."/>
            <person name="Heuer A."/>
            <person name="Rast P."/>
            <person name="Oberbeckmann S."/>
            <person name="Bunk B."/>
            <person name="Jeske O."/>
            <person name="Meyerdierks A."/>
            <person name="Storesund J.E."/>
            <person name="Kallscheuer N."/>
            <person name="Luecker S."/>
            <person name="Lage O.M."/>
            <person name="Pohl T."/>
            <person name="Merkel B.J."/>
            <person name="Hornburger P."/>
            <person name="Mueller R.-W."/>
            <person name="Bruemmer F."/>
            <person name="Labrenz M."/>
            <person name="Spormann A.M."/>
            <person name="Op den Camp H."/>
            <person name="Overmann J."/>
            <person name="Amann R."/>
            <person name="Jetten M.S.M."/>
            <person name="Mascher T."/>
            <person name="Medema M.H."/>
            <person name="Devos D.P."/>
            <person name="Kaster A.-K."/>
            <person name="Ovreas L."/>
            <person name="Rohde M."/>
            <person name="Galperin M.Y."/>
            <person name="Jogler C."/>
        </authorList>
    </citation>
    <scope>NUCLEOTIDE SEQUENCE [LARGE SCALE GENOMIC DNA]</scope>
    <source>
        <strain evidence="2 3">ETA_A8</strain>
    </source>
</reference>
<protein>
    <submittedName>
        <fullName evidence="2">Uncharacterized protein</fullName>
    </submittedName>
</protein>
<organism evidence="2 3">
    <name type="scientific">Anatilimnocola aggregata</name>
    <dbReference type="NCBI Taxonomy" id="2528021"/>
    <lineage>
        <taxon>Bacteria</taxon>
        <taxon>Pseudomonadati</taxon>
        <taxon>Planctomycetota</taxon>
        <taxon>Planctomycetia</taxon>
        <taxon>Pirellulales</taxon>
        <taxon>Pirellulaceae</taxon>
        <taxon>Anatilimnocola</taxon>
    </lineage>
</organism>